<protein>
    <submittedName>
        <fullName evidence="1">Uncharacterized protein</fullName>
    </submittedName>
</protein>
<evidence type="ECO:0000313" key="1">
    <source>
        <dbReference type="EMBL" id="EFU21344.1"/>
    </source>
</evidence>
<comment type="caution">
    <text evidence="1">The sequence shown here is derived from an EMBL/GenBank/DDBJ whole genome shotgun (WGS) entry which is preliminary data.</text>
</comment>
<proteinExistence type="predicted"/>
<sequence>MARLRNFETKIGPRGFRAVLFRMVPKQAIGKEWNKHCFRAVLFRMVP</sequence>
<name>E6J3Q6_STRAP</name>
<dbReference type="Proteomes" id="UP000002973">
    <property type="component" value="Unassembled WGS sequence"/>
</dbReference>
<evidence type="ECO:0000313" key="2">
    <source>
        <dbReference type="Proteomes" id="UP000002973"/>
    </source>
</evidence>
<reference evidence="1 2" key="1">
    <citation type="submission" date="2010-11" db="EMBL/GenBank/DDBJ databases">
        <authorList>
            <person name="Weinstock G."/>
            <person name="Sodergren E."/>
            <person name="Clifton S."/>
            <person name="Fulton L."/>
            <person name="Fulton B."/>
            <person name="Courtney L."/>
            <person name="Fronick C."/>
            <person name="Harrison M."/>
            <person name="Strong C."/>
            <person name="Farmer C."/>
            <person name="Delahaunty K."/>
            <person name="Markovic C."/>
            <person name="Hall O."/>
            <person name="Minx P."/>
            <person name="Tomlinson C."/>
            <person name="Mitreva M."/>
            <person name="Hou S."/>
            <person name="Chen J."/>
            <person name="Wollam A."/>
            <person name="Pepin K.H."/>
            <person name="Johnson M."/>
            <person name="Bhonagiri V."/>
            <person name="Zhang X."/>
            <person name="Suruliraj S."/>
            <person name="Warren W."/>
            <person name="Chinwalla A."/>
            <person name="Mardis E.R."/>
            <person name="Wilson R.K."/>
        </authorList>
    </citation>
    <scope>NUCLEOTIDE SEQUENCE [LARGE SCALE GENOMIC DNA]</scope>
    <source>
        <strain evidence="1 2">F0211</strain>
    </source>
</reference>
<dbReference type="AlphaFoldDB" id="E6J3Q6"/>
<organism evidence="1 2">
    <name type="scientific">Streptococcus anginosus F0211</name>
    <dbReference type="NCBI Taxonomy" id="706437"/>
    <lineage>
        <taxon>Bacteria</taxon>
        <taxon>Bacillati</taxon>
        <taxon>Bacillota</taxon>
        <taxon>Bacilli</taxon>
        <taxon>Lactobacillales</taxon>
        <taxon>Streptococcaceae</taxon>
        <taxon>Streptococcus</taxon>
        <taxon>Streptococcus anginosus group</taxon>
    </lineage>
</organism>
<accession>E6J3Q6</accession>
<dbReference type="AntiFam" id="ANF00274">
    <property type="entry name" value="Translation of CRISPR region"/>
</dbReference>
<feature type="non-terminal residue" evidence="1">
    <location>
        <position position="47"/>
    </location>
</feature>
<dbReference type="EMBL" id="AECT01000063">
    <property type="protein sequence ID" value="EFU21344.1"/>
    <property type="molecule type" value="Genomic_DNA"/>
</dbReference>
<gene>
    <name evidence="1" type="ORF">HMPREF0813_01909</name>
</gene>